<dbReference type="KEGG" id="gtr:GLOTRDRAFT_33746"/>
<name>S7QKL2_GLOTA</name>
<dbReference type="GO" id="GO:0048039">
    <property type="term" value="F:ubiquinone binding"/>
    <property type="evidence" value="ECO:0007669"/>
    <property type="project" value="InterPro"/>
</dbReference>
<dbReference type="CDD" id="cd07813">
    <property type="entry name" value="COQ10p_like"/>
    <property type="match status" value="1"/>
</dbReference>
<proteinExistence type="inferred from homology"/>
<organism evidence="6 7">
    <name type="scientific">Gloeophyllum trabeum (strain ATCC 11539 / FP-39264 / Madison 617)</name>
    <name type="common">Brown rot fungus</name>
    <dbReference type="NCBI Taxonomy" id="670483"/>
    <lineage>
        <taxon>Eukaryota</taxon>
        <taxon>Fungi</taxon>
        <taxon>Dikarya</taxon>
        <taxon>Basidiomycota</taxon>
        <taxon>Agaricomycotina</taxon>
        <taxon>Agaricomycetes</taxon>
        <taxon>Gloeophyllales</taxon>
        <taxon>Gloeophyllaceae</taxon>
        <taxon>Gloeophyllum</taxon>
    </lineage>
</organism>
<dbReference type="PANTHER" id="PTHR12901">
    <property type="entry name" value="SPERM PROTEIN HOMOLOG"/>
    <property type="match status" value="1"/>
</dbReference>
<evidence type="ECO:0000313" key="6">
    <source>
        <dbReference type="EMBL" id="EPQ59932.1"/>
    </source>
</evidence>
<comment type="similarity">
    <text evidence="1">Belongs to the COQ10 family.</text>
</comment>
<sequence>MASRSQIRKLALKCSHVPVCRRRHIFSLSSFSPFPDNGSKPQTYHERKVLPYTREELYDVVADVASYPRFVPFCTGARIMTPPAPKGGSPSVKQLEAELTVGFLSFKESYISKVVCTPYESVEATASSSSPLFKSLTTTWRFHELPSQLANAPRRDPPLSGPRNPDVAQLSGPESTLASRKHPGTLVTLDLAYAFANPLHATVSVTFFGQVSKLMVDAFQRRCMEVYGHS</sequence>
<dbReference type="InterPro" id="IPR023393">
    <property type="entry name" value="START-like_dom_sf"/>
</dbReference>
<evidence type="ECO:0000256" key="1">
    <source>
        <dbReference type="ARBA" id="ARBA00006885"/>
    </source>
</evidence>
<reference evidence="6 7" key="1">
    <citation type="journal article" date="2012" name="Science">
        <title>The Paleozoic origin of enzymatic lignin decomposition reconstructed from 31 fungal genomes.</title>
        <authorList>
            <person name="Floudas D."/>
            <person name="Binder M."/>
            <person name="Riley R."/>
            <person name="Barry K."/>
            <person name="Blanchette R.A."/>
            <person name="Henrissat B."/>
            <person name="Martinez A.T."/>
            <person name="Otillar R."/>
            <person name="Spatafora J.W."/>
            <person name="Yadav J.S."/>
            <person name="Aerts A."/>
            <person name="Benoit I."/>
            <person name="Boyd A."/>
            <person name="Carlson A."/>
            <person name="Copeland A."/>
            <person name="Coutinho P.M."/>
            <person name="de Vries R.P."/>
            <person name="Ferreira P."/>
            <person name="Findley K."/>
            <person name="Foster B."/>
            <person name="Gaskell J."/>
            <person name="Glotzer D."/>
            <person name="Gorecki P."/>
            <person name="Heitman J."/>
            <person name="Hesse C."/>
            <person name="Hori C."/>
            <person name="Igarashi K."/>
            <person name="Jurgens J.A."/>
            <person name="Kallen N."/>
            <person name="Kersten P."/>
            <person name="Kohler A."/>
            <person name="Kuees U."/>
            <person name="Kumar T.K.A."/>
            <person name="Kuo A."/>
            <person name="LaButti K."/>
            <person name="Larrondo L.F."/>
            <person name="Lindquist E."/>
            <person name="Ling A."/>
            <person name="Lombard V."/>
            <person name="Lucas S."/>
            <person name="Lundell T."/>
            <person name="Martin R."/>
            <person name="McLaughlin D.J."/>
            <person name="Morgenstern I."/>
            <person name="Morin E."/>
            <person name="Murat C."/>
            <person name="Nagy L.G."/>
            <person name="Nolan M."/>
            <person name="Ohm R.A."/>
            <person name="Patyshakuliyeva A."/>
            <person name="Rokas A."/>
            <person name="Ruiz-Duenas F.J."/>
            <person name="Sabat G."/>
            <person name="Salamov A."/>
            <person name="Samejima M."/>
            <person name="Schmutz J."/>
            <person name="Slot J.C."/>
            <person name="St John F."/>
            <person name="Stenlid J."/>
            <person name="Sun H."/>
            <person name="Sun S."/>
            <person name="Syed K."/>
            <person name="Tsang A."/>
            <person name="Wiebenga A."/>
            <person name="Young D."/>
            <person name="Pisabarro A."/>
            <person name="Eastwood D.C."/>
            <person name="Martin F."/>
            <person name="Cullen D."/>
            <person name="Grigoriev I.V."/>
            <person name="Hibbett D.S."/>
        </authorList>
    </citation>
    <scope>NUCLEOTIDE SEQUENCE [LARGE SCALE GENOMIC DNA]</scope>
    <source>
        <strain evidence="6 7">ATCC 11539</strain>
    </source>
</reference>
<dbReference type="STRING" id="670483.S7QKL2"/>
<dbReference type="HOGENOM" id="CLU_079653_1_1_1"/>
<dbReference type="GO" id="GO:0045333">
    <property type="term" value="P:cellular respiration"/>
    <property type="evidence" value="ECO:0007669"/>
    <property type="project" value="InterPro"/>
</dbReference>
<evidence type="ECO:0000256" key="4">
    <source>
        <dbReference type="SAM" id="MobiDB-lite"/>
    </source>
</evidence>
<evidence type="ECO:0000256" key="2">
    <source>
        <dbReference type="ARBA" id="ARBA00011814"/>
    </source>
</evidence>
<feature type="region of interest" description="Disordered" evidence="4">
    <location>
        <begin position="149"/>
        <end position="179"/>
    </location>
</feature>
<protein>
    <recommendedName>
        <fullName evidence="5">Coenzyme Q-binding protein COQ10 START domain-containing protein</fullName>
    </recommendedName>
</protein>
<dbReference type="InterPro" id="IPR005031">
    <property type="entry name" value="COQ10_START"/>
</dbReference>
<comment type="function">
    <text evidence="3">Required for the function of coenzyme Q in the respiratory chain. May serve as a chaperone or may be involved in the transport of Q6 from its site of synthesis to the catalytic sites of the respiratory complexes.</text>
</comment>
<dbReference type="GeneID" id="19305513"/>
<dbReference type="InterPro" id="IPR044996">
    <property type="entry name" value="COQ10-like"/>
</dbReference>
<evidence type="ECO:0000256" key="3">
    <source>
        <dbReference type="ARBA" id="ARBA00024947"/>
    </source>
</evidence>
<evidence type="ECO:0000313" key="7">
    <source>
        <dbReference type="Proteomes" id="UP000030669"/>
    </source>
</evidence>
<dbReference type="AlphaFoldDB" id="S7QKL2"/>
<dbReference type="PANTHER" id="PTHR12901:SF10">
    <property type="entry name" value="COENZYME Q-BINDING PROTEIN COQ10, MITOCHONDRIAL"/>
    <property type="match status" value="1"/>
</dbReference>
<dbReference type="RefSeq" id="XP_007861717.1">
    <property type="nucleotide sequence ID" value="XM_007863526.1"/>
</dbReference>
<evidence type="ECO:0000259" key="5">
    <source>
        <dbReference type="Pfam" id="PF03364"/>
    </source>
</evidence>
<dbReference type="OMA" id="IDGPFKY"/>
<dbReference type="EMBL" id="KB469297">
    <property type="protein sequence ID" value="EPQ59932.1"/>
    <property type="molecule type" value="Genomic_DNA"/>
</dbReference>
<dbReference type="Pfam" id="PF03364">
    <property type="entry name" value="Polyketide_cyc"/>
    <property type="match status" value="1"/>
</dbReference>
<dbReference type="Proteomes" id="UP000030669">
    <property type="component" value="Unassembled WGS sequence"/>
</dbReference>
<dbReference type="SUPFAM" id="SSF55961">
    <property type="entry name" value="Bet v1-like"/>
    <property type="match status" value="1"/>
</dbReference>
<dbReference type="Gene3D" id="3.30.530.20">
    <property type="match status" value="1"/>
</dbReference>
<comment type="subunit">
    <text evidence="2">Interacts with coenzyme Q.</text>
</comment>
<dbReference type="eggNOG" id="KOG3177">
    <property type="taxonomic scope" value="Eukaryota"/>
</dbReference>
<dbReference type="OrthoDB" id="292693at2759"/>
<keyword evidence="7" id="KW-1185">Reference proteome</keyword>
<gene>
    <name evidence="6" type="ORF">GLOTRDRAFT_33746</name>
</gene>
<accession>S7QKL2</accession>
<feature type="domain" description="Coenzyme Q-binding protein COQ10 START" evidence="5">
    <location>
        <begin position="51"/>
        <end position="219"/>
    </location>
</feature>
<dbReference type="GO" id="GO:0005739">
    <property type="term" value="C:mitochondrion"/>
    <property type="evidence" value="ECO:0007669"/>
    <property type="project" value="TreeGrafter"/>
</dbReference>